<dbReference type="Proteomes" id="UP001229955">
    <property type="component" value="Chromosome"/>
</dbReference>
<dbReference type="RefSeq" id="WP_367887701.1">
    <property type="nucleotide sequence ID" value="NZ_CP130612.1"/>
</dbReference>
<gene>
    <name evidence="1" type="ORF">Strain138_001295</name>
    <name evidence="2" type="ORF">Strain318_001295</name>
</gene>
<organism evidence="1">
    <name type="scientific">Pseudogemmatithrix spongiicola</name>
    <dbReference type="NCBI Taxonomy" id="3062599"/>
    <lineage>
        <taxon>Bacteria</taxon>
        <taxon>Pseudomonadati</taxon>
        <taxon>Gemmatimonadota</taxon>
        <taxon>Gemmatimonadia</taxon>
        <taxon>Gemmatimonadales</taxon>
        <taxon>Gemmatimonadaceae</taxon>
        <taxon>Pseudogemmatithrix</taxon>
    </lineage>
</organism>
<evidence type="ECO:0000313" key="1">
    <source>
        <dbReference type="EMBL" id="WKW12023.1"/>
    </source>
</evidence>
<dbReference type="EMBL" id="CP130612">
    <property type="protein sequence ID" value="WKW12023.1"/>
    <property type="molecule type" value="Genomic_DNA"/>
</dbReference>
<dbReference type="EMBL" id="CP130613">
    <property type="protein sequence ID" value="WKW14932.1"/>
    <property type="molecule type" value="Genomic_DNA"/>
</dbReference>
<evidence type="ECO:0000313" key="2">
    <source>
        <dbReference type="EMBL" id="WKW14932.1"/>
    </source>
</evidence>
<evidence type="ECO:0000313" key="3">
    <source>
        <dbReference type="Proteomes" id="UP001229955"/>
    </source>
</evidence>
<name>A0AA49JU96_9BACT</name>
<proteinExistence type="predicted"/>
<sequence>MLSHFADAGVLRRLAVLGMLALAACESPLSPSDVAGTYVFAPPGGLRFQFAVAGTPQQYTLAVHDTLTLRADGSGVLSGVSSWITPPPDAPTVGPRTIELTYRIDDRTLRAEVVTAGVCLNPYVLCLQTYRVAGDAIVRENGAPTEYREVFTRVGPPLR</sequence>
<accession>A0AA49JU96</accession>
<dbReference type="KEGG" id="pspc:Strain318_001295"/>
<keyword evidence="3" id="KW-1185">Reference proteome</keyword>
<protein>
    <submittedName>
        <fullName evidence="1">Uncharacterized protein</fullName>
    </submittedName>
</protein>
<dbReference type="AlphaFoldDB" id="A0AA49JU96"/>
<accession>A0AA49JZF4</accession>
<reference evidence="1" key="1">
    <citation type="submission" date="2023-07" db="EMBL/GenBank/DDBJ databases">
        <authorList>
            <person name="Haufschild T."/>
            <person name="Kallscheuer N."/>
            <person name="Hammer J."/>
            <person name="Kohn T."/>
            <person name="Kabuu M."/>
            <person name="Jogler M."/>
            <person name="Wohfarth N."/>
            <person name="Heuer A."/>
            <person name="Rohde M."/>
            <person name="van Teeseling M.C.F."/>
            <person name="Jogler C."/>
        </authorList>
    </citation>
    <scope>NUCLEOTIDE SEQUENCE</scope>
    <source>
        <strain evidence="1">Strain 138</strain>
        <strain evidence="2">Strain 318</strain>
    </source>
</reference>